<evidence type="ECO:0000313" key="8">
    <source>
        <dbReference type="Proteomes" id="UP000314616"/>
    </source>
</evidence>
<name>A0A5B8C277_9MICO</name>
<accession>A0A5B8C277</accession>
<feature type="signal peptide" evidence="6">
    <location>
        <begin position="1"/>
        <end position="27"/>
    </location>
</feature>
<evidence type="ECO:0000256" key="3">
    <source>
        <dbReference type="ARBA" id="ARBA00022729"/>
    </source>
</evidence>
<gene>
    <name evidence="7" type="ORF">FE374_09230</name>
</gene>
<evidence type="ECO:0000256" key="5">
    <source>
        <dbReference type="SAM" id="MobiDB-lite"/>
    </source>
</evidence>
<reference evidence="7 8" key="1">
    <citation type="submission" date="2019-05" db="EMBL/GenBank/DDBJ databases">
        <title>Georgenia *** sp. nov., and Georgenia *** sp. nov., isolated from the intestinal contents of plateau pika (Ochotona curzoniae) in the Qinghai-Tibet plateau of China.</title>
        <authorList>
            <person name="Tian Z."/>
        </authorList>
    </citation>
    <scope>NUCLEOTIDE SEQUENCE [LARGE SCALE GENOMIC DNA]</scope>
    <source>
        <strain evidence="7 8">Z443</strain>
    </source>
</reference>
<protein>
    <submittedName>
        <fullName evidence="7">Zinc ABC transporter substrate-binding protein</fullName>
    </submittedName>
</protein>
<dbReference type="KEGG" id="gyu:FE374_09230"/>
<dbReference type="PANTHER" id="PTHR42953">
    <property type="entry name" value="HIGH-AFFINITY ZINC UPTAKE SYSTEM PROTEIN ZNUA-RELATED"/>
    <property type="match status" value="1"/>
</dbReference>
<evidence type="ECO:0000313" key="7">
    <source>
        <dbReference type="EMBL" id="QDC24769.1"/>
    </source>
</evidence>
<keyword evidence="3 6" id="KW-0732">Signal</keyword>
<dbReference type="OrthoDB" id="9810636at2"/>
<proteinExistence type="inferred from homology"/>
<feature type="region of interest" description="Disordered" evidence="5">
    <location>
        <begin position="132"/>
        <end position="154"/>
    </location>
</feature>
<dbReference type="GO" id="GO:0030001">
    <property type="term" value="P:metal ion transport"/>
    <property type="evidence" value="ECO:0007669"/>
    <property type="project" value="InterPro"/>
</dbReference>
<dbReference type="SUPFAM" id="SSF53807">
    <property type="entry name" value="Helical backbone' metal receptor"/>
    <property type="match status" value="1"/>
</dbReference>
<evidence type="ECO:0000256" key="1">
    <source>
        <dbReference type="ARBA" id="ARBA00011028"/>
    </source>
</evidence>
<dbReference type="Gene3D" id="3.40.50.1980">
    <property type="entry name" value="Nitrogenase molybdenum iron protein domain"/>
    <property type="match status" value="2"/>
</dbReference>
<sequence>MRIVLMKTPTPAVVAAVAAVAAAGVLAACSPGAGAQPGAARLDVLTTVYPLQYVAERVGGSDVSITSLTPPGVDAHDLELAPHDVAQLDAAGLVLYLSGFQAAVDDAVEQTTPDHVLDVATLPGVAAHLQGDADAGHAEQSHDHGHGHDHGGADPHFWLDPTLLANVADGVAAELAAADPAHAADYRTRAENLAVELTALDEDFSAALEVCGSRTLVVAHEAYGFLGERYDLTQVGVSGLDPESEPSPARLAEIADVVRQEGVTTIFAERLVNPAVAETLAGEVGVEVAVLDPLDGRLDQTKDYQEIMRDNLQALREGLRCA</sequence>
<dbReference type="InterPro" id="IPR006127">
    <property type="entry name" value="ZnuA-like"/>
</dbReference>
<dbReference type="PRINTS" id="PR00690">
    <property type="entry name" value="ADHESNFAMILY"/>
</dbReference>
<evidence type="ECO:0000256" key="2">
    <source>
        <dbReference type="ARBA" id="ARBA00022448"/>
    </source>
</evidence>
<dbReference type="GO" id="GO:0046872">
    <property type="term" value="F:metal ion binding"/>
    <property type="evidence" value="ECO:0007669"/>
    <property type="project" value="InterPro"/>
</dbReference>
<dbReference type="Proteomes" id="UP000314616">
    <property type="component" value="Chromosome"/>
</dbReference>
<dbReference type="GO" id="GO:0007155">
    <property type="term" value="P:cell adhesion"/>
    <property type="evidence" value="ECO:0007669"/>
    <property type="project" value="InterPro"/>
</dbReference>
<dbReference type="InterPro" id="IPR006128">
    <property type="entry name" value="Lipoprotein_PsaA-like"/>
</dbReference>
<dbReference type="PROSITE" id="PS51257">
    <property type="entry name" value="PROKAR_LIPOPROTEIN"/>
    <property type="match status" value="1"/>
</dbReference>
<feature type="compositionally biased region" description="Basic and acidic residues" evidence="5">
    <location>
        <begin position="134"/>
        <end position="153"/>
    </location>
</feature>
<dbReference type="Pfam" id="PF01297">
    <property type="entry name" value="ZnuA"/>
    <property type="match status" value="1"/>
</dbReference>
<evidence type="ECO:0000256" key="4">
    <source>
        <dbReference type="RuleBase" id="RU003512"/>
    </source>
</evidence>
<organism evidence="7 8">
    <name type="scientific">Georgenia yuyongxinii</name>
    <dbReference type="NCBI Taxonomy" id="2589797"/>
    <lineage>
        <taxon>Bacteria</taxon>
        <taxon>Bacillati</taxon>
        <taxon>Actinomycetota</taxon>
        <taxon>Actinomycetes</taxon>
        <taxon>Micrococcales</taxon>
        <taxon>Bogoriellaceae</taxon>
        <taxon>Georgenia</taxon>
    </lineage>
</organism>
<dbReference type="AlphaFoldDB" id="A0A5B8C277"/>
<feature type="chain" id="PRO_5039136356" evidence="6">
    <location>
        <begin position="28"/>
        <end position="322"/>
    </location>
</feature>
<keyword evidence="2 4" id="KW-0813">Transport</keyword>
<comment type="similarity">
    <text evidence="1 4">Belongs to the bacterial solute-binding protein 9 family.</text>
</comment>
<evidence type="ECO:0000256" key="6">
    <source>
        <dbReference type="SAM" id="SignalP"/>
    </source>
</evidence>
<dbReference type="PANTHER" id="PTHR42953:SF3">
    <property type="entry name" value="HIGH-AFFINITY ZINC UPTAKE SYSTEM PROTEIN ZNUA"/>
    <property type="match status" value="1"/>
</dbReference>
<dbReference type="EMBL" id="CP040915">
    <property type="protein sequence ID" value="QDC24769.1"/>
    <property type="molecule type" value="Genomic_DNA"/>
</dbReference>
<dbReference type="InterPro" id="IPR050492">
    <property type="entry name" value="Bact_metal-bind_prot9"/>
</dbReference>